<accession>A0A2G9RLX6</accession>
<keyword evidence="2" id="KW-0539">Nucleus</keyword>
<dbReference type="OrthoDB" id="31113at2759"/>
<comment type="subcellular location">
    <subcellularLocation>
        <location evidence="1">Nucleus</location>
    </subcellularLocation>
</comment>
<evidence type="ECO:0000256" key="2">
    <source>
        <dbReference type="ARBA" id="ARBA00023242"/>
    </source>
</evidence>
<reference evidence="5" key="1">
    <citation type="journal article" date="2017" name="Nat. Commun.">
        <title>The North American bullfrog draft genome provides insight into hormonal regulation of long noncoding RNA.</title>
        <authorList>
            <person name="Hammond S.A."/>
            <person name="Warren R.L."/>
            <person name="Vandervalk B.P."/>
            <person name="Kucuk E."/>
            <person name="Khan H."/>
            <person name="Gibb E.A."/>
            <person name="Pandoh P."/>
            <person name="Kirk H."/>
            <person name="Zhao Y."/>
            <person name="Jones M."/>
            <person name="Mungall A.J."/>
            <person name="Coope R."/>
            <person name="Pleasance S."/>
            <person name="Moore R.A."/>
            <person name="Holt R.A."/>
            <person name="Round J.M."/>
            <person name="Ohora S."/>
            <person name="Walle B.V."/>
            <person name="Veldhoen N."/>
            <person name="Helbing C.C."/>
            <person name="Birol I."/>
        </authorList>
    </citation>
    <scope>NUCLEOTIDE SEQUENCE [LARGE SCALE GENOMIC DNA]</scope>
</reference>
<dbReference type="GO" id="GO:0003697">
    <property type="term" value="F:single-stranded DNA binding"/>
    <property type="evidence" value="ECO:0007669"/>
    <property type="project" value="TreeGrafter"/>
</dbReference>
<gene>
    <name evidence="4" type="ORF">AB205_0194000</name>
</gene>
<dbReference type="AlphaFoldDB" id="A0A2G9RLX6"/>
<dbReference type="GO" id="GO:0005634">
    <property type="term" value="C:nucleus"/>
    <property type="evidence" value="ECO:0007669"/>
    <property type="project" value="UniProtKB-SubCell"/>
</dbReference>
<dbReference type="GO" id="GO:0004520">
    <property type="term" value="F:DNA endonuclease activity"/>
    <property type="evidence" value="ECO:0007669"/>
    <property type="project" value="TreeGrafter"/>
</dbReference>
<evidence type="ECO:0000256" key="3">
    <source>
        <dbReference type="SAM" id="MobiDB-lite"/>
    </source>
</evidence>
<evidence type="ECO:0000256" key="1">
    <source>
        <dbReference type="ARBA" id="ARBA00004123"/>
    </source>
</evidence>
<dbReference type="EMBL" id="KV933920">
    <property type="protein sequence ID" value="PIO28882.1"/>
    <property type="molecule type" value="Genomic_DNA"/>
</dbReference>
<evidence type="ECO:0000313" key="5">
    <source>
        <dbReference type="Proteomes" id="UP000228934"/>
    </source>
</evidence>
<keyword evidence="5" id="KW-1185">Reference proteome</keyword>
<sequence>MPNVEAVREANGSGRNEETSTEKSEKDNRQTNVKTYNVGSLGHANDRHPWGCPVTHTREKFYTICSDYAFLNQATSLCKTSSSASSASSHEKPSFTNPLNYIDLPASASDGIYNEDTSLDSLSSDVGTYPLAWEIDTSDFNTMTTNLKPKTGIAKQAPKKKPDRKVKPLRECTQHFIADEIKQRKVLDLRRWYCISRPQYKTSCGISSLVSCWNFLYSTLGSGSLPPITQEEALHILGFQPPFEEIRFGPFTGNTTLMRSVFPISFCPGHCITYKQANFKYQAKRSAGALSKLTQGLKDDCMAYIYHCQNHYFCPIGFEATPLKACKAYR</sequence>
<organism evidence="4 5">
    <name type="scientific">Aquarana catesbeiana</name>
    <name type="common">American bullfrog</name>
    <name type="synonym">Rana catesbeiana</name>
    <dbReference type="NCBI Taxonomy" id="8400"/>
    <lineage>
        <taxon>Eukaryota</taxon>
        <taxon>Metazoa</taxon>
        <taxon>Chordata</taxon>
        <taxon>Craniata</taxon>
        <taxon>Vertebrata</taxon>
        <taxon>Euteleostomi</taxon>
        <taxon>Amphibia</taxon>
        <taxon>Batrachia</taxon>
        <taxon>Anura</taxon>
        <taxon>Neobatrachia</taxon>
        <taxon>Ranoidea</taxon>
        <taxon>Ranidae</taxon>
        <taxon>Aquarana</taxon>
    </lineage>
</organism>
<evidence type="ECO:0000313" key="4">
    <source>
        <dbReference type="EMBL" id="PIO28882.1"/>
    </source>
</evidence>
<dbReference type="PANTHER" id="PTHR16171:SF13">
    <property type="entry name" value="BASIC IMMUNOGLOBULIN-LIKE VARIABLE MOTIF-CONTAINING PROTEIN"/>
    <property type="match status" value="1"/>
</dbReference>
<feature type="region of interest" description="Disordered" evidence="3">
    <location>
        <begin position="1"/>
        <end position="32"/>
    </location>
</feature>
<dbReference type="PANTHER" id="PTHR16171">
    <property type="entry name" value="DNA REPAIR PROTEIN COMPLEMENTING XP-G CELLS-RELATED"/>
    <property type="match status" value="1"/>
</dbReference>
<protein>
    <submittedName>
        <fullName evidence="4">Uncharacterized protein</fullName>
    </submittedName>
</protein>
<name>A0A2G9RLX6_AQUCT</name>
<feature type="compositionally biased region" description="Basic and acidic residues" evidence="3">
    <location>
        <begin position="15"/>
        <end position="29"/>
    </location>
</feature>
<proteinExistence type="predicted"/>
<dbReference type="Proteomes" id="UP000228934">
    <property type="component" value="Unassembled WGS sequence"/>
</dbReference>